<dbReference type="InterPro" id="IPR056906">
    <property type="entry name" value="ORF2/G2P_dom"/>
</dbReference>
<evidence type="ECO:0000259" key="1">
    <source>
        <dbReference type="Pfam" id="PF23343"/>
    </source>
</evidence>
<sequence length="203" mass="23615">MRRGVITSARLHEDALPSGFRAAMVTLTYPPSQPWSRRHISEFLRRARAYMQRRRHRLRYTWVLELTRAGVPHYHVVLWLPRRLRLPKPDKAGWWPWGHSRIEWARRAVGYLAKYATKGVRGVVPKGARIHGTGGLTPAARHERAWWLSPAYVRERCTPEDRPVRAPGGGWTLRSTGEWFPAAWRLVERGPGYVVIQRVEHTP</sequence>
<dbReference type="AlphaFoldDB" id="A0A5B8RGK1"/>
<dbReference type="EMBL" id="MN079119">
    <property type="protein sequence ID" value="QEA05985.1"/>
    <property type="molecule type" value="Genomic_DNA"/>
</dbReference>
<protein>
    <recommendedName>
        <fullName evidence="1">Replication-associated protein ORF2/G2P domain-containing protein</fullName>
    </recommendedName>
</protein>
<proteinExistence type="predicted"/>
<gene>
    <name evidence="2" type="ORF">KBTEX_02314</name>
</gene>
<accession>A0A5B8RGK1</accession>
<reference evidence="2" key="1">
    <citation type="submission" date="2019-06" db="EMBL/GenBank/DDBJ databases">
        <authorList>
            <person name="Murdoch R.W."/>
            <person name="Fathepure B."/>
        </authorList>
    </citation>
    <scope>NUCLEOTIDE SEQUENCE</scope>
</reference>
<organism evidence="2">
    <name type="scientific">uncultured organism</name>
    <dbReference type="NCBI Taxonomy" id="155900"/>
    <lineage>
        <taxon>unclassified sequences</taxon>
        <taxon>environmental samples</taxon>
    </lineage>
</organism>
<name>A0A5B8RGK1_9ZZZZ</name>
<evidence type="ECO:0000313" key="2">
    <source>
        <dbReference type="EMBL" id="QEA05985.1"/>
    </source>
</evidence>
<dbReference type="Pfam" id="PF23343">
    <property type="entry name" value="REP_ORF2-G2P"/>
    <property type="match status" value="1"/>
</dbReference>
<feature type="domain" description="Replication-associated protein ORF2/G2P" evidence="1">
    <location>
        <begin position="23"/>
        <end position="119"/>
    </location>
</feature>